<feature type="compositionally biased region" description="Low complexity" evidence="1">
    <location>
        <begin position="242"/>
        <end position="261"/>
    </location>
</feature>
<dbReference type="PROSITE" id="PS51173">
    <property type="entry name" value="CBM2"/>
    <property type="match status" value="1"/>
</dbReference>
<reference evidence="3" key="1">
    <citation type="submission" date="2021-01" db="EMBL/GenBank/DDBJ databases">
        <title>Whole genome shotgun sequence of Virgisporangium ochraceum NBRC 16418.</title>
        <authorList>
            <person name="Komaki H."/>
            <person name="Tamura T."/>
        </authorList>
    </citation>
    <scope>NUCLEOTIDE SEQUENCE</scope>
    <source>
        <strain evidence="3">NBRC 16418</strain>
    </source>
</reference>
<dbReference type="GO" id="GO:0005975">
    <property type="term" value="P:carbohydrate metabolic process"/>
    <property type="evidence" value="ECO:0007669"/>
    <property type="project" value="InterPro"/>
</dbReference>
<comment type="caution">
    <text evidence="3">The sequence shown here is derived from an EMBL/GenBank/DDBJ whole genome shotgun (WGS) entry which is preliminary data.</text>
</comment>
<dbReference type="InterPro" id="IPR036514">
    <property type="entry name" value="SGNH_hydro_sf"/>
</dbReference>
<dbReference type="PANTHER" id="PTHR30383:SF2">
    <property type="entry name" value="CELLULOSE-BINDING PROTEIN"/>
    <property type="match status" value="1"/>
</dbReference>
<dbReference type="InterPro" id="IPR001919">
    <property type="entry name" value="CBD2"/>
</dbReference>
<sequence length="362" mass="38037">MSLRKPILYAILGMLVTALGFVVAQQPASTAAPAARVMALGDSITAAPGCWRAYLWQQLQAAGYTAVDFVGTARGDGCGFTYDDNHEGHSGFLATGIANQNQLPPWLSATNPDIVIMHLGTNDMWGGQTPVSTVLGAYTTLVNQMRANNPRMKIIVAQILPMGQPACTACTQAVINLNAAIPNWAAGLSTTQSPIVVVDQWTGFSVSTDTGDGVHPNDSGFRKMANRYFTPLTRLVDGVTTQPSGSSSSSRPASPSSSSSSPPQPAPDCQATYTIAGQWQGGFQAEVTVRAARPIATWTVTMRYTNGQQITQGWSATYSQTGAVLTARPANWNAGLPTGGTTTFGFLGSWTGTNNPPEISCA</sequence>
<dbReference type="GO" id="GO:0004553">
    <property type="term" value="F:hydrolase activity, hydrolyzing O-glycosyl compounds"/>
    <property type="evidence" value="ECO:0007669"/>
    <property type="project" value="InterPro"/>
</dbReference>
<dbReference type="Gene3D" id="2.60.40.290">
    <property type="match status" value="1"/>
</dbReference>
<dbReference type="InterPro" id="IPR012291">
    <property type="entry name" value="CBM2_carb-bd_dom_sf"/>
</dbReference>
<evidence type="ECO:0000313" key="3">
    <source>
        <dbReference type="EMBL" id="GIJ74455.1"/>
    </source>
</evidence>
<dbReference type="InterPro" id="IPR013830">
    <property type="entry name" value="SGNH_hydro"/>
</dbReference>
<dbReference type="CDD" id="cd01833">
    <property type="entry name" value="XynB_like"/>
    <property type="match status" value="1"/>
</dbReference>
<proteinExistence type="predicted"/>
<organism evidence="3 4">
    <name type="scientific">Virgisporangium ochraceum</name>
    <dbReference type="NCBI Taxonomy" id="65505"/>
    <lineage>
        <taxon>Bacteria</taxon>
        <taxon>Bacillati</taxon>
        <taxon>Actinomycetota</taxon>
        <taxon>Actinomycetes</taxon>
        <taxon>Micromonosporales</taxon>
        <taxon>Micromonosporaceae</taxon>
        <taxon>Virgisporangium</taxon>
    </lineage>
</organism>
<dbReference type="SUPFAM" id="SSF52266">
    <property type="entry name" value="SGNH hydrolase"/>
    <property type="match status" value="1"/>
</dbReference>
<dbReference type="InterPro" id="IPR008965">
    <property type="entry name" value="CBM2/CBM3_carb-bd_dom_sf"/>
</dbReference>
<protein>
    <recommendedName>
        <fullName evidence="2">CBM2 domain-containing protein</fullName>
    </recommendedName>
</protein>
<dbReference type="Pfam" id="PF00553">
    <property type="entry name" value="CBM_2"/>
    <property type="match status" value="1"/>
</dbReference>
<feature type="region of interest" description="Disordered" evidence="1">
    <location>
        <begin position="239"/>
        <end position="269"/>
    </location>
</feature>
<dbReference type="Pfam" id="PF13472">
    <property type="entry name" value="Lipase_GDSL_2"/>
    <property type="match status" value="1"/>
</dbReference>
<gene>
    <name evidence="3" type="ORF">Voc01_093720</name>
</gene>
<dbReference type="SMART" id="SM00637">
    <property type="entry name" value="CBD_II"/>
    <property type="match status" value="1"/>
</dbReference>
<feature type="domain" description="CBM2" evidence="2">
    <location>
        <begin position="262"/>
        <end position="362"/>
    </location>
</feature>
<dbReference type="EMBL" id="BOPH01000135">
    <property type="protein sequence ID" value="GIJ74455.1"/>
    <property type="molecule type" value="Genomic_DNA"/>
</dbReference>
<dbReference type="SUPFAM" id="SSF49384">
    <property type="entry name" value="Carbohydrate-binding domain"/>
    <property type="match status" value="1"/>
</dbReference>
<dbReference type="InterPro" id="IPR051532">
    <property type="entry name" value="Ester_Hydrolysis_Enzymes"/>
</dbReference>
<dbReference type="PANTHER" id="PTHR30383">
    <property type="entry name" value="THIOESTERASE 1/PROTEASE 1/LYSOPHOSPHOLIPASE L1"/>
    <property type="match status" value="1"/>
</dbReference>
<dbReference type="RefSeq" id="WP_203934259.1">
    <property type="nucleotide sequence ID" value="NZ_BOPH01000135.1"/>
</dbReference>
<dbReference type="AlphaFoldDB" id="A0A8J4EG75"/>
<evidence type="ECO:0000256" key="1">
    <source>
        <dbReference type="SAM" id="MobiDB-lite"/>
    </source>
</evidence>
<keyword evidence="4" id="KW-1185">Reference proteome</keyword>
<dbReference type="Gene3D" id="3.40.50.1110">
    <property type="entry name" value="SGNH hydrolase"/>
    <property type="match status" value="1"/>
</dbReference>
<accession>A0A8J4EG75</accession>
<dbReference type="GO" id="GO:0030247">
    <property type="term" value="F:polysaccharide binding"/>
    <property type="evidence" value="ECO:0007669"/>
    <property type="project" value="UniProtKB-UniRule"/>
</dbReference>
<dbReference type="GO" id="GO:0004622">
    <property type="term" value="F:phosphatidylcholine lysophospholipase activity"/>
    <property type="evidence" value="ECO:0007669"/>
    <property type="project" value="TreeGrafter"/>
</dbReference>
<evidence type="ECO:0000313" key="4">
    <source>
        <dbReference type="Proteomes" id="UP000635606"/>
    </source>
</evidence>
<dbReference type="Proteomes" id="UP000635606">
    <property type="component" value="Unassembled WGS sequence"/>
</dbReference>
<name>A0A8J4EG75_9ACTN</name>
<evidence type="ECO:0000259" key="2">
    <source>
        <dbReference type="PROSITE" id="PS51173"/>
    </source>
</evidence>